<dbReference type="Proteomes" id="UP000025171">
    <property type="component" value="Unassembled WGS sequence"/>
</dbReference>
<dbReference type="InterPro" id="IPR002575">
    <property type="entry name" value="Aminoglycoside_PTrfase"/>
</dbReference>
<gene>
    <name evidence="2" type="ORF">HJO_08934</name>
</gene>
<dbReference type="InterPro" id="IPR041726">
    <property type="entry name" value="ACAD10_11_N"/>
</dbReference>
<dbReference type="Pfam" id="PF01636">
    <property type="entry name" value="APH"/>
    <property type="match status" value="1"/>
</dbReference>
<dbReference type="Gene3D" id="3.90.1200.10">
    <property type="match status" value="1"/>
</dbReference>
<evidence type="ECO:0000259" key="1">
    <source>
        <dbReference type="Pfam" id="PF01636"/>
    </source>
</evidence>
<proteinExistence type="predicted"/>
<protein>
    <submittedName>
        <fullName evidence="2">Aminoglycoside phosphotransferase</fullName>
    </submittedName>
</protein>
<dbReference type="PANTHER" id="PTHR21310:SF40">
    <property type="entry name" value="AMINOGLYCOSIDE PHOSPHOTRANSFERASE DOMAIN-CONTAINING PROTEIN-RELATED"/>
    <property type="match status" value="1"/>
</dbReference>
<reference evidence="2 3" key="1">
    <citation type="journal article" date="2014" name="Antonie Van Leeuwenhoek">
        <title>Hyphomonas beringensis sp. nov. and Hyphomonas chukchiensis sp. nov., isolated from surface seawater of the Bering Sea and Chukchi Sea.</title>
        <authorList>
            <person name="Li C."/>
            <person name="Lai Q."/>
            <person name="Li G."/>
            <person name="Dong C."/>
            <person name="Wang J."/>
            <person name="Liao Y."/>
            <person name="Shao Z."/>
        </authorList>
    </citation>
    <scope>NUCLEOTIDE SEQUENCE [LARGE SCALE GENOMIC DNA]</scope>
    <source>
        <strain evidence="2 3">MHS-2</strain>
    </source>
</reference>
<keyword evidence="2" id="KW-0808">Transferase</keyword>
<dbReference type="InterPro" id="IPR051678">
    <property type="entry name" value="AGP_Transferase"/>
</dbReference>
<dbReference type="eggNOG" id="COG3173">
    <property type="taxonomic scope" value="Bacteria"/>
</dbReference>
<dbReference type="PATRIC" id="fig|1280950.3.peg.1789"/>
<dbReference type="SUPFAM" id="SSF56112">
    <property type="entry name" value="Protein kinase-like (PK-like)"/>
    <property type="match status" value="1"/>
</dbReference>
<dbReference type="GO" id="GO:0016740">
    <property type="term" value="F:transferase activity"/>
    <property type="evidence" value="ECO:0007669"/>
    <property type="project" value="UniProtKB-KW"/>
</dbReference>
<keyword evidence="3" id="KW-1185">Reference proteome</keyword>
<dbReference type="InterPro" id="IPR011009">
    <property type="entry name" value="Kinase-like_dom_sf"/>
</dbReference>
<dbReference type="OrthoDB" id="3806873at2"/>
<dbReference type="CDD" id="cd05154">
    <property type="entry name" value="ACAD10_11_N-like"/>
    <property type="match status" value="1"/>
</dbReference>
<comment type="caution">
    <text evidence="2">The sequence shown here is derived from an EMBL/GenBank/DDBJ whole genome shotgun (WGS) entry which is preliminary data.</text>
</comment>
<sequence length="363" mass="39670">MSDTANAVESAVAVAKSSFARIDLDRLALFLGKVFRADVTITGTGAGSEQSGSSSGILVFTANIDRAGLRETKRLVLRYDPQTENRIFFEYDLKSQYDVLERLSGTGLPIPAVYGLDATGKDLGVAGFVMACIDGDTIPTSLFGSGLLVDASDDERNTLYLNILKALQSIHALDHVALGLGDFVKDAAGDTAQERLINWWWKTWDWAEPKDADRLVPIRQWLLANAPIEESPVLMHGDPNLGNYLLRDGEVSAILDWELSSIGSPELDLAIQVLSMEAHLPFAEHLPVIPPTQAEWLALYAQVGGRPLRHFEYFRVQAAYQIIICLGSMCTYLPDDVVAQYEAMAEFYWTIAETGVAGTGAPS</sequence>
<dbReference type="AlphaFoldDB" id="A0A059FNF6"/>
<dbReference type="Gene3D" id="3.30.200.20">
    <property type="entry name" value="Phosphorylase Kinase, domain 1"/>
    <property type="match status" value="1"/>
</dbReference>
<dbReference type="STRING" id="1280950.HJO_08934"/>
<dbReference type="PANTHER" id="PTHR21310">
    <property type="entry name" value="AMINOGLYCOSIDE PHOSPHOTRANSFERASE-RELATED-RELATED"/>
    <property type="match status" value="1"/>
</dbReference>
<feature type="domain" description="Aminoglycoside phosphotransferase" evidence="1">
    <location>
        <begin position="92"/>
        <end position="278"/>
    </location>
</feature>
<name>A0A059FNF6_9PROT</name>
<evidence type="ECO:0000313" key="2">
    <source>
        <dbReference type="EMBL" id="KCZ92147.1"/>
    </source>
</evidence>
<accession>A0A059FNF6</accession>
<dbReference type="EMBL" id="ARYK01000004">
    <property type="protein sequence ID" value="KCZ92147.1"/>
    <property type="molecule type" value="Genomic_DNA"/>
</dbReference>
<evidence type="ECO:0000313" key="3">
    <source>
        <dbReference type="Proteomes" id="UP000025171"/>
    </source>
</evidence>
<organism evidence="2 3">
    <name type="scientific">Hyphomonas johnsonii MHS-2</name>
    <dbReference type="NCBI Taxonomy" id="1280950"/>
    <lineage>
        <taxon>Bacteria</taxon>
        <taxon>Pseudomonadati</taxon>
        <taxon>Pseudomonadota</taxon>
        <taxon>Alphaproteobacteria</taxon>
        <taxon>Hyphomonadales</taxon>
        <taxon>Hyphomonadaceae</taxon>
        <taxon>Hyphomonas</taxon>
    </lineage>
</organism>
<dbReference type="RefSeq" id="WP_162173810.1">
    <property type="nucleotide sequence ID" value="NZ_ARYK01000004.1"/>
</dbReference>